<sequence length="549" mass="55722">MRLFARVVSVQLRCLVSSVSRQDRGCGVRVLVGLAYGVLAVLLATYSAFLGMGLEIMGADGAVPVFCVAVGTVAGVAFTLYKASGLLYEAGDYGLMMSWPIPERVQVAARTASLVLANVAMTALVALPMGIAAMALGASFGVGPTAVKVLALVACVALASLPGTGVAVLVAAAVTMATARLTHAKAVYTVFMVALALVFMVAYFALVGSSPSISGEGEVQAVAGVLAAATDGICAAWPPAALLRSAWVSPEAAGVVPLVLFCAVCVAVGALCLEVVARTYRRTMAALASVSGPRRAARVGAARSAFAALCRKEVGQVFDTTSVVVNDLLGLLLMVVLAGAVAAVGLEGVMGALDIPASFHGEMGPVMAAAVPWALAFCASMAPVPAVSVSLEGRCSWIMETLPVPVPVLMASKVVPWAVACLGASAVSAVLVAVAGLPWTASVLSLAVPCATFWLTANIGLFLDGRRPDFQWTSPAALAKRGLPITVSVVVSMVACIIMAGLVVAGPLLLGWPDGGAAMASLVVAAVFAVVGSLLFWASCRRPVPRERL</sequence>
<dbReference type="EMBL" id="BQKC01000001">
    <property type="protein sequence ID" value="GJM54625.1"/>
    <property type="molecule type" value="Genomic_DNA"/>
</dbReference>
<dbReference type="Proteomes" id="UP001055025">
    <property type="component" value="Unassembled WGS sequence"/>
</dbReference>
<keyword evidence="1" id="KW-1133">Transmembrane helix</keyword>
<accession>A0AAV5B1I5</accession>
<reference evidence="2" key="1">
    <citation type="journal article" date="2022" name="Int. J. Syst. Evol. Microbiol.">
        <title>Granulimonas faecalis gen. nov., sp. nov., and Leptogranulimonas caecicola gen. nov., sp. nov., novel lactate-producing Atopobiaceae bacteria isolated from mouse intestines, and an emended description of the family Atopobiaceae.</title>
        <authorList>
            <person name="Morinaga K."/>
            <person name="Kusada H."/>
            <person name="Sakamoto S."/>
            <person name="Murakami T."/>
            <person name="Toyoda A."/>
            <person name="Mori H."/>
            <person name="Meng X.Y."/>
            <person name="Takashino M."/>
            <person name="Murotomi K."/>
            <person name="Tamaki H."/>
        </authorList>
    </citation>
    <scope>NUCLEOTIDE SEQUENCE</scope>
    <source>
        <strain evidence="2">OPF53</strain>
    </source>
</reference>
<feature type="transmembrane region" description="Helical" evidence="1">
    <location>
        <begin position="483"/>
        <end position="510"/>
    </location>
</feature>
<keyword evidence="1" id="KW-0472">Membrane</keyword>
<name>A0AAV5B1I5_9ACTN</name>
<feature type="transmembrane region" description="Helical" evidence="1">
    <location>
        <begin position="149"/>
        <end position="174"/>
    </location>
</feature>
<evidence type="ECO:0000313" key="2">
    <source>
        <dbReference type="EMBL" id="GJM54625.1"/>
    </source>
</evidence>
<feature type="transmembrane region" description="Helical" evidence="1">
    <location>
        <begin position="414"/>
        <end position="437"/>
    </location>
</feature>
<feature type="transmembrane region" description="Helical" evidence="1">
    <location>
        <begin position="186"/>
        <end position="206"/>
    </location>
</feature>
<comment type="caution">
    <text evidence="2">The sequence shown here is derived from an EMBL/GenBank/DDBJ whole genome shotgun (WGS) entry which is preliminary data.</text>
</comment>
<feature type="transmembrane region" description="Helical" evidence="1">
    <location>
        <begin position="328"/>
        <end position="353"/>
    </location>
</feature>
<feature type="transmembrane region" description="Helical" evidence="1">
    <location>
        <begin position="516"/>
        <end position="538"/>
    </location>
</feature>
<feature type="transmembrane region" description="Helical" evidence="1">
    <location>
        <begin position="114"/>
        <end position="137"/>
    </location>
</feature>
<feature type="transmembrane region" description="Helical" evidence="1">
    <location>
        <begin position="443"/>
        <end position="463"/>
    </location>
</feature>
<dbReference type="AlphaFoldDB" id="A0AAV5B1I5"/>
<feature type="transmembrane region" description="Helical" evidence="1">
    <location>
        <begin position="373"/>
        <end position="393"/>
    </location>
</feature>
<feature type="transmembrane region" description="Helical" evidence="1">
    <location>
        <begin position="30"/>
        <end position="49"/>
    </location>
</feature>
<organism evidence="2 3">
    <name type="scientific">Granulimonas faecalis</name>
    <dbReference type="NCBI Taxonomy" id="2894155"/>
    <lineage>
        <taxon>Bacteria</taxon>
        <taxon>Bacillati</taxon>
        <taxon>Actinomycetota</taxon>
        <taxon>Coriobacteriia</taxon>
        <taxon>Coriobacteriales</taxon>
        <taxon>Kribbibacteriaceae</taxon>
        <taxon>Granulimonas</taxon>
    </lineage>
</organism>
<feature type="transmembrane region" description="Helical" evidence="1">
    <location>
        <begin position="252"/>
        <end position="277"/>
    </location>
</feature>
<protein>
    <submittedName>
        <fullName evidence="2">ABC transporter permease</fullName>
    </submittedName>
</protein>
<gene>
    <name evidence="2" type="ORF">ATOP_02800</name>
</gene>
<dbReference type="RefSeq" id="WP_265590502.1">
    <property type="nucleotide sequence ID" value="NZ_BQKC01000001.1"/>
</dbReference>
<feature type="transmembrane region" description="Helical" evidence="1">
    <location>
        <begin position="61"/>
        <end position="81"/>
    </location>
</feature>
<evidence type="ECO:0000256" key="1">
    <source>
        <dbReference type="SAM" id="Phobius"/>
    </source>
</evidence>
<proteinExistence type="predicted"/>
<evidence type="ECO:0000313" key="3">
    <source>
        <dbReference type="Proteomes" id="UP001055025"/>
    </source>
</evidence>
<keyword evidence="1" id="KW-0812">Transmembrane</keyword>
<keyword evidence="3" id="KW-1185">Reference proteome</keyword>